<accession>G0L7F2</accession>
<proteinExistence type="predicted"/>
<name>G0L7F2_ZOBGA</name>
<organism evidence="1 2">
    <name type="scientific">Zobellia galactanivorans (strain DSM 12802 / CCUG 47099 / CIP 106680 / NCIMB 13871 / Dsij)</name>
    <dbReference type="NCBI Taxonomy" id="63186"/>
    <lineage>
        <taxon>Bacteria</taxon>
        <taxon>Pseudomonadati</taxon>
        <taxon>Bacteroidota</taxon>
        <taxon>Flavobacteriia</taxon>
        <taxon>Flavobacteriales</taxon>
        <taxon>Flavobacteriaceae</taxon>
        <taxon>Zobellia</taxon>
    </lineage>
</organism>
<keyword evidence="2" id="KW-1185">Reference proteome</keyword>
<dbReference type="KEGG" id="zga:ZOBELLIA_3238"/>
<protein>
    <submittedName>
        <fullName evidence="1">Uncharacterized protein</fullName>
    </submittedName>
</protein>
<dbReference type="HOGENOM" id="CLU_3207298_0_0_10"/>
<evidence type="ECO:0000313" key="2">
    <source>
        <dbReference type="Proteomes" id="UP000008898"/>
    </source>
</evidence>
<dbReference type="STRING" id="63186.ZOBELLIA_3238"/>
<dbReference type="EMBL" id="FP476056">
    <property type="protein sequence ID" value="CAZ97376.1"/>
    <property type="molecule type" value="Genomic_DNA"/>
</dbReference>
<gene>
    <name evidence="1" type="ordered locus">zobellia_3238</name>
</gene>
<reference evidence="1 2" key="2">
    <citation type="journal article" date="2012" name="Environ. Microbiol.">
        <title>Characterization of the first alginolytic operons in a marine bacterium: from their emergence in marine Flavobacteriia to their independent transfers to marine Proteobacteria and human gut Bacteroides.</title>
        <authorList>
            <person name="Thomas F."/>
            <person name="Barbeyron T."/>
            <person name="Tonon T."/>
            <person name="Genicot S."/>
            <person name="Czjzek M."/>
            <person name="Michel G."/>
        </authorList>
    </citation>
    <scope>NUCLEOTIDE SEQUENCE [LARGE SCALE GENOMIC DNA]</scope>
    <source>
        <strain evidence="2">DSM 12802 / CCUG 47099 / CIP 106680 / NCIMB 13871 / Dsij</strain>
    </source>
</reference>
<dbReference type="Proteomes" id="UP000008898">
    <property type="component" value="Chromosome"/>
</dbReference>
<dbReference type="AlphaFoldDB" id="G0L7F2"/>
<sequence length="45" mass="5441">MVRRIKKWPPYSLGPFARHLKLRFYSPYHAYEISSWSGEYGCFSK</sequence>
<reference evidence="2" key="1">
    <citation type="submission" date="2009-07" db="EMBL/GenBank/DDBJ databases">
        <title>Complete genome sequence of Zobellia galactanivorans Dsij.</title>
        <authorList>
            <consortium name="Genoscope - CEA"/>
        </authorList>
    </citation>
    <scope>NUCLEOTIDE SEQUENCE [LARGE SCALE GENOMIC DNA]</scope>
    <source>
        <strain evidence="2">DSM 12802 / CCUG 47099 / CIP 106680 / NCIMB 13871 / Dsij</strain>
    </source>
</reference>
<evidence type="ECO:0000313" key="1">
    <source>
        <dbReference type="EMBL" id="CAZ97376.1"/>
    </source>
</evidence>